<reference evidence="13" key="1">
    <citation type="submission" date="2022-07" db="EMBL/GenBank/DDBJ databases">
        <title>Phylogenomic reconstructions and comparative analyses of Kickxellomycotina fungi.</title>
        <authorList>
            <person name="Reynolds N.K."/>
            <person name="Stajich J.E."/>
            <person name="Barry K."/>
            <person name="Grigoriev I.V."/>
            <person name="Crous P."/>
            <person name="Smith M.E."/>
        </authorList>
    </citation>
    <scope>NUCLEOTIDE SEQUENCE</scope>
    <source>
        <strain evidence="13">RSA 861</strain>
    </source>
</reference>
<evidence type="ECO:0000259" key="12">
    <source>
        <dbReference type="Pfam" id="PF09335"/>
    </source>
</evidence>
<evidence type="ECO:0000256" key="6">
    <source>
        <dbReference type="ARBA" id="ARBA00022692"/>
    </source>
</evidence>
<sequence>MVPLKKVRQRSASIHRNGAMAAQYTPLPTAGQASSSTHASAYTSSARTSRDEPRSLRYKPGNPGSDSEDLDTTNIDMQADSLGSRTSFTLLEPEDVLPPVPTSPFIRWWMRALHRRPWLPFAILGILSVCFGGLFWAFHTPILHWLERVGLRIRETGLIGAVIMTFFIFLTAFPPMMGYSTSVTLSGFAYGFPLGFIPAFVGALTGAIACFVLCRKYGQHHVQWVFNWNPHITAAVKAIERKGFKLLLLIRISPYPFTIINALLSGTSITLRDYSVATAISLLKLISHVYIGANLTSFSNMVFERMAWWQVLLMLMGIVVGLGVMIYVYRLTQHAIDSMAEIPPDAEVIVTELPRGSSPLLAHATIVTGDFDRTADNLPSRPHSVAGLTLTTQSHVERRPSRPLTTVSPSPPPPASSSTRSNAVSTDRGPTKGIGRKSANSWAWEGSDEEPESPVNTKRDM</sequence>
<feature type="transmembrane region" description="Helical" evidence="11">
    <location>
        <begin position="118"/>
        <end position="138"/>
    </location>
</feature>
<keyword evidence="9 11" id="KW-0472">Membrane</keyword>
<evidence type="ECO:0000256" key="5">
    <source>
        <dbReference type="ARBA" id="ARBA00020673"/>
    </source>
</evidence>
<evidence type="ECO:0000256" key="8">
    <source>
        <dbReference type="ARBA" id="ARBA00023034"/>
    </source>
</evidence>
<evidence type="ECO:0000256" key="2">
    <source>
        <dbReference type="ARBA" id="ARBA00004653"/>
    </source>
</evidence>
<feature type="transmembrane region" description="Helical" evidence="11">
    <location>
        <begin position="307"/>
        <end position="329"/>
    </location>
</feature>
<dbReference type="GO" id="GO:0000022">
    <property type="term" value="P:mitotic spindle elongation"/>
    <property type="evidence" value="ECO:0007669"/>
    <property type="project" value="TreeGrafter"/>
</dbReference>
<keyword evidence="8" id="KW-0333">Golgi apparatus</keyword>
<feature type="compositionally biased region" description="Low complexity" evidence="10">
    <location>
        <begin position="33"/>
        <end position="47"/>
    </location>
</feature>
<accession>A0A9W8A8U1</accession>
<keyword evidence="14" id="KW-1185">Reference proteome</keyword>
<keyword evidence="6 11" id="KW-0812">Transmembrane</keyword>
<feature type="region of interest" description="Disordered" evidence="10">
    <location>
        <begin position="373"/>
        <end position="461"/>
    </location>
</feature>
<comment type="function">
    <text evidence="1">Golgi membrane protein involved in vesicular trafficking and spindle migration.</text>
</comment>
<comment type="similarity">
    <text evidence="3">Belongs to the TVP38/TMEM64 family.</text>
</comment>
<comment type="subcellular location">
    <subcellularLocation>
        <location evidence="2">Golgi apparatus membrane</location>
        <topology evidence="2">Multi-pass membrane protein</topology>
    </subcellularLocation>
</comment>
<organism evidence="13 14">
    <name type="scientific">Tieghemiomyces parasiticus</name>
    <dbReference type="NCBI Taxonomy" id="78921"/>
    <lineage>
        <taxon>Eukaryota</taxon>
        <taxon>Fungi</taxon>
        <taxon>Fungi incertae sedis</taxon>
        <taxon>Zoopagomycota</taxon>
        <taxon>Kickxellomycotina</taxon>
        <taxon>Dimargaritomycetes</taxon>
        <taxon>Dimargaritales</taxon>
        <taxon>Dimargaritaceae</taxon>
        <taxon>Tieghemiomyces</taxon>
    </lineage>
</organism>
<evidence type="ECO:0000256" key="1">
    <source>
        <dbReference type="ARBA" id="ARBA00002978"/>
    </source>
</evidence>
<evidence type="ECO:0000256" key="10">
    <source>
        <dbReference type="SAM" id="MobiDB-lite"/>
    </source>
</evidence>
<comment type="caution">
    <text evidence="13">The sequence shown here is derived from an EMBL/GenBank/DDBJ whole genome shotgun (WGS) entry which is preliminary data.</text>
</comment>
<dbReference type="PANTHER" id="PTHR47549">
    <property type="entry name" value="GOLGI APPARATUS MEMBRANE PROTEIN TVP38-RELATED"/>
    <property type="match status" value="1"/>
</dbReference>
<evidence type="ECO:0000256" key="3">
    <source>
        <dbReference type="ARBA" id="ARBA00008640"/>
    </source>
</evidence>
<dbReference type="EMBL" id="JANBPT010000191">
    <property type="protein sequence ID" value="KAJ1926049.1"/>
    <property type="molecule type" value="Genomic_DNA"/>
</dbReference>
<protein>
    <recommendedName>
        <fullName evidence="4">Golgi apparatus membrane protein TVP38</fullName>
    </recommendedName>
    <alternativeName>
        <fullName evidence="5">Golgi apparatus membrane protein tvp38</fullName>
    </alternativeName>
</protein>
<dbReference type="GO" id="GO:0016192">
    <property type="term" value="P:vesicle-mediated transport"/>
    <property type="evidence" value="ECO:0007669"/>
    <property type="project" value="TreeGrafter"/>
</dbReference>
<dbReference type="Proteomes" id="UP001150569">
    <property type="component" value="Unassembled WGS sequence"/>
</dbReference>
<evidence type="ECO:0000256" key="4">
    <source>
        <dbReference type="ARBA" id="ARBA00013533"/>
    </source>
</evidence>
<gene>
    <name evidence="13" type="primary">TVP38_2</name>
    <name evidence="13" type="ORF">IWQ60_004122</name>
</gene>
<feature type="transmembrane region" description="Helical" evidence="11">
    <location>
        <begin position="188"/>
        <end position="214"/>
    </location>
</feature>
<name>A0A9W8A8U1_9FUNG</name>
<dbReference type="OrthoDB" id="166803at2759"/>
<keyword evidence="7 11" id="KW-1133">Transmembrane helix</keyword>
<dbReference type="InterPro" id="IPR032816">
    <property type="entry name" value="VTT_dom"/>
</dbReference>
<dbReference type="PANTHER" id="PTHR47549:SF1">
    <property type="entry name" value="GOLGI APPARATUS MEMBRANE PROTEIN TVP38"/>
    <property type="match status" value="1"/>
</dbReference>
<feature type="domain" description="VTT" evidence="12">
    <location>
        <begin position="181"/>
        <end position="293"/>
    </location>
</feature>
<evidence type="ECO:0000313" key="14">
    <source>
        <dbReference type="Proteomes" id="UP001150569"/>
    </source>
</evidence>
<dbReference type="InterPro" id="IPR051076">
    <property type="entry name" value="Golgi_membrane_TVP38/TMEM64"/>
</dbReference>
<feature type="region of interest" description="Disordered" evidence="10">
    <location>
        <begin position="1"/>
        <end position="72"/>
    </location>
</feature>
<dbReference type="GO" id="GO:0000139">
    <property type="term" value="C:Golgi membrane"/>
    <property type="evidence" value="ECO:0007669"/>
    <property type="project" value="UniProtKB-SubCell"/>
</dbReference>
<feature type="transmembrane region" description="Helical" evidence="11">
    <location>
        <begin position="246"/>
        <end position="264"/>
    </location>
</feature>
<dbReference type="Pfam" id="PF09335">
    <property type="entry name" value="VTT_dom"/>
    <property type="match status" value="1"/>
</dbReference>
<dbReference type="AlphaFoldDB" id="A0A9W8A8U1"/>
<evidence type="ECO:0000313" key="13">
    <source>
        <dbReference type="EMBL" id="KAJ1926049.1"/>
    </source>
</evidence>
<feature type="transmembrane region" description="Helical" evidence="11">
    <location>
        <begin position="158"/>
        <end position="176"/>
    </location>
</feature>
<evidence type="ECO:0000256" key="11">
    <source>
        <dbReference type="SAM" id="Phobius"/>
    </source>
</evidence>
<evidence type="ECO:0000256" key="7">
    <source>
        <dbReference type="ARBA" id="ARBA00022989"/>
    </source>
</evidence>
<proteinExistence type="inferred from homology"/>
<evidence type="ECO:0000256" key="9">
    <source>
        <dbReference type="ARBA" id="ARBA00023136"/>
    </source>
</evidence>